<evidence type="ECO:0000313" key="3">
    <source>
        <dbReference type="Proteomes" id="UP001150941"/>
    </source>
</evidence>
<dbReference type="GO" id="GO:0016020">
    <property type="term" value="C:membrane"/>
    <property type="evidence" value="ECO:0007669"/>
    <property type="project" value="TreeGrafter"/>
</dbReference>
<comment type="caution">
    <text evidence="2">The sequence shown here is derived from an EMBL/GenBank/DDBJ whole genome shotgun (WGS) entry which is preliminary data.</text>
</comment>
<name>A0A9W9NZD4_9EURO</name>
<dbReference type="GO" id="GO:0047372">
    <property type="term" value="F:monoacylglycerol lipase activity"/>
    <property type="evidence" value="ECO:0007669"/>
    <property type="project" value="TreeGrafter"/>
</dbReference>
<reference evidence="2" key="1">
    <citation type="submission" date="2022-11" db="EMBL/GenBank/DDBJ databases">
        <authorList>
            <person name="Petersen C."/>
        </authorList>
    </citation>
    <scope>NUCLEOTIDE SEQUENCE</scope>
    <source>
        <strain evidence="2">IBT 19713</strain>
    </source>
</reference>
<dbReference type="InterPro" id="IPR029058">
    <property type="entry name" value="AB_hydrolase_fold"/>
</dbReference>
<proteinExistence type="predicted"/>
<evidence type="ECO:0000313" key="2">
    <source>
        <dbReference type="EMBL" id="KAJ5232245.1"/>
    </source>
</evidence>
<dbReference type="GO" id="GO:0017000">
    <property type="term" value="P:antibiotic biosynthetic process"/>
    <property type="evidence" value="ECO:0007669"/>
    <property type="project" value="UniProtKB-ARBA"/>
</dbReference>
<keyword evidence="3" id="KW-1185">Reference proteome</keyword>
<dbReference type="Gene3D" id="3.40.50.1820">
    <property type="entry name" value="alpha/beta hydrolase"/>
    <property type="match status" value="1"/>
</dbReference>
<organism evidence="2 3">
    <name type="scientific">Penicillium chermesinum</name>
    <dbReference type="NCBI Taxonomy" id="63820"/>
    <lineage>
        <taxon>Eukaryota</taxon>
        <taxon>Fungi</taxon>
        <taxon>Dikarya</taxon>
        <taxon>Ascomycota</taxon>
        <taxon>Pezizomycotina</taxon>
        <taxon>Eurotiomycetes</taxon>
        <taxon>Eurotiomycetidae</taxon>
        <taxon>Eurotiales</taxon>
        <taxon>Aspergillaceae</taxon>
        <taxon>Penicillium</taxon>
    </lineage>
</organism>
<dbReference type="EMBL" id="JAPQKS010000004">
    <property type="protein sequence ID" value="KAJ5232245.1"/>
    <property type="molecule type" value="Genomic_DNA"/>
</dbReference>
<reference evidence="2" key="2">
    <citation type="journal article" date="2023" name="IMA Fungus">
        <title>Comparative genomic study of the Penicillium genus elucidates a diverse pangenome and 15 lateral gene transfer events.</title>
        <authorList>
            <person name="Petersen C."/>
            <person name="Sorensen T."/>
            <person name="Nielsen M.R."/>
            <person name="Sondergaard T.E."/>
            <person name="Sorensen J.L."/>
            <person name="Fitzpatrick D.A."/>
            <person name="Frisvad J.C."/>
            <person name="Nielsen K.L."/>
        </authorList>
    </citation>
    <scope>NUCLEOTIDE SEQUENCE</scope>
    <source>
        <strain evidence="2">IBT 19713</strain>
    </source>
</reference>
<dbReference type="RefSeq" id="XP_058330238.1">
    <property type="nucleotide sequence ID" value="XM_058474498.1"/>
</dbReference>
<dbReference type="Pfam" id="PF00561">
    <property type="entry name" value="Abhydrolase_1"/>
    <property type="match status" value="1"/>
</dbReference>
<dbReference type="GO" id="GO:0046464">
    <property type="term" value="P:acylglycerol catabolic process"/>
    <property type="evidence" value="ECO:0007669"/>
    <property type="project" value="TreeGrafter"/>
</dbReference>
<protein>
    <recommendedName>
        <fullName evidence="1">AB hydrolase-1 domain-containing protein</fullName>
    </recommendedName>
</protein>
<dbReference type="InterPro" id="IPR050266">
    <property type="entry name" value="AB_hydrolase_sf"/>
</dbReference>
<gene>
    <name evidence="2" type="ORF">N7468_005201</name>
</gene>
<dbReference type="GeneID" id="83201801"/>
<sequence length="155" mass="16439">MPFIQSNHHSLHYSDSHPEGVPSSGQTFIFIHGLGSSQNYYFPVIPHLTAHRCITVDTYGAARSPYTNDPISIPGIAADVIGVLDALDIPKAVVVGHSMGGLVVAELGARYPERVSGVIAIGPTHPSETLVSVMEKRAATVLEGALYNHVASSQI</sequence>
<dbReference type="InterPro" id="IPR000073">
    <property type="entry name" value="AB_hydrolase_1"/>
</dbReference>
<dbReference type="AlphaFoldDB" id="A0A9W9NZD4"/>
<dbReference type="PANTHER" id="PTHR43798">
    <property type="entry name" value="MONOACYLGLYCEROL LIPASE"/>
    <property type="match status" value="1"/>
</dbReference>
<dbReference type="PRINTS" id="PR00111">
    <property type="entry name" value="ABHYDROLASE"/>
</dbReference>
<dbReference type="SUPFAM" id="SSF53474">
    <property type="entry name" value="alpha/beta-Hydrolases"/>
    <property type="match status" value="1"/>
</dbReference>
<feature type="domain" description="AB hydrolase-1" evidence="1">
    <location>
        <begin position="27"/>
        <end position="139"/>
    </location>
</feature>
<dbReference type="OrthoDB" id="408373at2759"/>
<dbReference type="PANTHER" id="PTHR43798:SF5">
    <property type="entry name" value="MONOACYLGLYCEROL LIPASE ABHD6"/>
    <property type="match status" value="1"/>
</dbReference>
<dbReference type="Proteomes" id="UP001150941">
    <property type="component" value="Unassembled WGS sequence"/>
</dbReference>
<accession>A0A9W9NZD4</accession>
<dbReference type="GO" id="GO:0072330">
    <property type="term" value="P:monocarboxylic acid biosynthetic process"/>
    <property type="evidence" value="ECO:0007669"/>
    <property type="project" value="UniProtKB-ARBA"/>
</dbReference>
<evidence type="ECO:0000259" key="1">
    <source>
        <dbReference type="Pfam" id="PF00561"/>
    </source>
</evidence>